<keyword evidence="5 9" id="KW-0671">Queuosine biosynthesis</keyword>
<evidence type="ECO:0000259" key="10">
    <source>
        <dbReference type="PROSITE" id="PS51379"/>
    </source>
</evidence>
<keyword evidence="9" id="KW-0170">Cobalt</keyword>
<dbReference type="GO" id="GO:0052693">
    <property type="term" value="F:epoxyqueuosine reductase activity"/>
    <property type="evidence" value="ECO:0007669"/>
    <property type="project" value="UniProtKB-UniRule"/>
</dbReference>
<dbReference type="STRING" id="1895771.BGO89_11700"/>
<dbReference type="SUPFAM" id="SSF46548">
    <property type="entry name" value="alpha-helical ferredoxin"/>
    <property type="match status" value="1"/>
</dbReference>
<dbReference type="UniPathway" id="UPA00392"/>
<comment type="subcellular location">
    <subcellularLocation>
        <location evidence="9">Cytoplasm</location>
    </subcellularLocation>
</comment>
<keyword evidence="6 9" id="KW-0560">Oxidoreductase</keyword>
<dbReference type="PROSITE" id="PS00198">
    <property type="entry name" value="4FE4S_FER_1"/>
    <property type="match status" value="1"/>
</dbReference>
<evidence type="ECO:0000313" key="11">
    <source>
        <dbReference type="EMBL" id="OJX57159.1"/>
    </source>
</evidence>
<gene>
    <name evidence="9" type="primary">queG</name>
    <name evidence="11" type="ORF">BGO89_11700</name>
</gene>
<dbReference type="InterPro" id="IPR004453">
    <property type="entry name" value="QueG"/>
</dbReference>
<feature type="binding site" evidence="9">
    <location>
        <position position="190"/>
    </location>
    <ligand>
        <name>[4Fe-4S] cluster</name>
        <dbReference type="ChEBI" id="CHEBI:49883"/>
        <label>1</label>
    </ligand>
</feature>
<feature type="binding site" evidence="9">
    <location>
        <position position="61"/>
    </location>
    <ligand>
        <name>cob(II)alamin</name>
        <dbReference type="ChEBI" id="CHEBI:16304"/>
    </ligand>
</feature>
<feature type="domain" description="4Fe-4S ferredoxin-type" evidence="10">
    <location>
        <begin position="175"/>
        <end position="207"/>
    </location>
</feature>
<evidence type="ECO:0000256" key="8">
    <source>
        <dbReference type="ARBA" id="ARBA00023014"/>
    </source>
</evidence>
<dbReference type="Gene3D" id="3.30.70.20">
    <property type="match status" value="1"/>
</dbReference>
<dbReference type="PANTHER" id="PTHR30002:SF4">
    <property type="entry name" value="EPOXYQUEUOSINE REDUCTASE"/>
    <property type="match status" value="1"/>
</dbReference>
<keyword evidence="8 9" id="KW-0411">Iron-sulfur</keyword>
<feature type="binding site" evidence="9">
    <location>
        <position position="245"/>
    </location>
    <ligand>
        <name>[4Fe-4S] cluster</name>
        <dbReference type="ChEBI" id="CHEBI:49883"/>
        <label>2</label>
    </ligand>
</feature>
<feature type="binding site" evidence="9">
    <location>
        <position position="197"/>
    </location>
    <ligand>
        <name>[4Fe-4S] cluster</name>
        <dbReference type="ChEBI" id="CHEBI:49883"/>
        <label>2</label>
    </ligand>
</feature>
<accession>A0A1M3KY48</accession>
<dbReference type="InterPro" id="IPR017900">
    <property type="entry name" value="4Fe4S_Fe_S_CS"/>
</dbReference>
<evidence type="ECO:0000256" key="7">
    <source>
        <dbReference type="ARBA" id="ARBA00023004"/>
    </source>
</evidence>
<dbReference type="GO" id="GO:0046872">
    <property type="term" value="F:metal ion binding"/>
    <property type="evidence" value="ECO:0007669"/>
    <property type="project" value="UniProtKB-KW"/>
</dbReference>
<keyword evidence="4 9" id="KW-0479">Metal-binding</keyword>
<feature type="binding site" evidence="9">
    <location>
        <position position="222"/>
    </location>
    <ligand>
        <name>tRNA</name>
        <dbReference type="ChEBI" id="CHEBI:17843"/>
    </ligand>
</feature>
<dbReference type="AlphaFoldDB" id="A0A1M3KY48"/>
<keyword evidence="3 9" id="KW-0819">tRNA processing</keyword>
<dbReference type="GO" id="GO:0005737">
    <property type="term" value="C:cytoplasm"/>
    <property type="evidence" value="ECO:0007669"/>
    <property type="project" value="UniProtKB-SubCell"/>
</dbReference>
<comment type="catalytic activity">
    <reaction evidence="9">
        <text>epoxyqueuosine(34) in tRNA + AH2 = queuosine(34) in tRNA + A + H2O</text>
        <dbReference type="Rhea" id="RHEA:32159"/>
        <dbReference type="Rhea" id="RHEA-COMP:18571"/>
        <dbReference type="Rhea" id="RHEA-COMP:18582"/>
        <dbReference type="ChEBI" id="CHEBI:13193"/>
        <dbReference type="ChEBI" id="CHEBI:15377"/>
        <dbReference type="ChEBI" id="CHEBI:17499"/>
        <dbReference type="ChEBI" id="CHEBI:194431"/>
        <dbReference type="ChEBI" id="CHEBI:194443"/>
        <dbReference type="EC" id="1.17.99.6"/>
    </reaction>
</comment>
<feature type="binding site" evidence="9">
    <location>
        <position position="242"/>
    </location>
    <ligand>
        <name>[4Fe-4S] cluster</name>
        <dbReference type="ChEBI" id="CHEBI:49883"/>
        <label>2</label>
    </ligand>
</feature>
<dbReference type="Proteomes" id="UP000184233">
    <property type="component" value="Unassembled WGS sequence"/>
</dbReference>
<keyword evidence="1 9" id="KW-0004">4Fe-4S</keyword>
<dbReference type="EMBL" id="MKVH01000024">
    <property type="protein sequence ID" value="OJX57159.1"/>
    <property type="molecule type" value="Genomic_DNA"/>
</dbReference>
<proteinExistence type="inferred from homology"/>
<comment type="pathway">
    <text evidence="9">tRNA modification; tRNA-queuosine biosynthesis.</text>
</comment>
<comment type="similarity">
    <text evidence="9">Belongs to the QueG family.</text>
</comment>
<dbReference type="InterPro" id="IPR013542">
    <property type="entry name" value="QueG_DUF1730"/>
</dbReference>
<feature type="binding site" evidence="9">
    <location>
        <position position="157"/>
    </location>
    <ligand>
        <name>cob(II)alamin</name>
        <dbReference type="ChEBI" id="CHEBI:16304"/>
    </ligand>
</feature>
<comment type="caution">
    <text evidence="9">Lacks conserved residue(s) required for the propagation of feature annotation.</text>
</comment>
<comment type="caution">
    <text evidence="11">The sequence shown here is derived from an EMBL/GenBank/DDBJ whole genome shotgun (WGS) entry which is preliminary data.</text>
</comment>
<feature type="active site" description="Proton donor" evidence="9">
    <location>
        <position position="133"/>
    </location>
</feature>
<comment type="cofactor">
    <cofactor evidence="9">
        <name>cob(II)alamin</name>
        <dbReference type="ChEBI" id="CHEBI:16304"/>
    </cofactor>
</comment>
<reference evidence="11 12" key="1">
    <citation type="submission" date="2016-09" db="EMBL/GenBank/DDBJ databases">
        <title>Genome-resolved meta-omics ties microbial dynamics to process performance in biotechnology for thiocyanate degradation.</title>
        <authorList>
            <person name="Kantor R.S."/>
            <person name="Huddy R.J."/>
            <person name="Iyer R."/>
            <person name="Thomas B.C."/>
            <person name="Brown C.T."/>
            <person name="Anantharaman K."/>
            <person name="Tringe S."/>
            <person name="Hettich R.L."/>
            <person name="Harrison S.T."/>
            <person name="Banfield J.F."/>
        </authorList>
    </citation>
    <scope>NUCLEOTIDE SEQUENCE [LARGE SCALE GENOMIC DNA]</scope>
    <source>
        <strain evidence="11">59-99</strain>
    </source>
</reference>
<evidence type="ECO:0000313" key="12">
    <source>
        <dbReference type="Proteomes" id="UP000184233"/>
    </source>
</evidence>
<dbReference type="GO" id="GO:0051539">
    <property type="term" value="F:4 iron, 4 sulfur cluster binding"/>
    <property type="evidence" value="ECO:0007669"/>
    <property type="project" value="UniProtKB-KW"/>
</dbReference>
<feature type="binding site" evidence="9">
    <location>
        <position position="213"/>
    </location>
    <ligand>
        <name>[4Fe-4S] cluster</name>
        <dbReference type="ChEBI" id="CHEBI:49883"/>
        <label>2</label>
    </ligand>
</feature>
<keyword evidence="9" id="KW-0846">Cobalamin</keyword>
<feature type="binding site" evidence="9">
    <location>
        <begin position="242"/>
        <end position="243"/>
    </location>
    <ligand>
        <name>cob(II)alamin</name>
        <dbReference type="ChEBI" id="CHEBI:16304"/>
    </ligand>
</feature>
<feature type="binding site" evidence="9">
    <location>
        <position position="215"/>
    </location>
    <ligand>
        <name>cob(II)alamin</name>
        <dbReference type="ChEBI" id="CHEBI:16304"/>
    </ligand>
</feature>
<feature type="binding site" evidence="9">
    <location>
        <position position="154"/>
    </location>
    <ligand>
        <name>cob(II)alamin</name>
        <dbReference type="ChEBI" id="CHEBI:16304"/>
    </ligand>
</feature>
<sequence>MDDERYIRTQAVKQAALDAGFDAVAIARAEPLDEEYAMYREWLDRGYHGSMHYMERNGESRRDVSAIVPGARSVVVVARNYYTPSIHPDGTVGKLSRYAWGDDYHVVLPPMLDDLCERIRGIVPGAETRRYTDTGPVMEKQWAVRSGLGWMGKNGNILRRDIGSWFFLGVVITTADLEADTPMADYCGTCTACLDACPTQAIVQPSVVDATKCISYWTIETKGDTDIPLEIVRNLDGWLYGCDTCQDVCPWNRFQTPTSEARFEPREGETFLKLDDVLNLQPDNFVIRFRNSPIKRPKLAGLQRNARALGAHHSNNRDIHGSES</sequence>
<evidence type="ECO:0000256" key="6">
    <source>
        <dbReference type="ARBA" id="ARBA00023002"/>
    </source>
</evidence>
<dbReference type="HAMAP" id="MF_00916">
    <property type="entry name" value="QueG"/>
    <property type="match status" value="1"/>
</dbReference>
<feature type="binding site" evidence="9">
    <location>
        <position position="133"/>
    </location>
    <ligand>
        <name>cob(II)alamin</name>
        <dbReference type="ChEBI" id="CHEBI:16304"/>
    </ligand>
</feature>
<organism evidence="11 12">
    <name type="scientific">Candidatus Kapaibacterium thiocyanatum</name>
    <dbReference type="NCBI Taxonomy" id="1895771"/>
    <lineage>
        <taxon>Bacteria</taxon>
        <taxon>Pseudomonadati</taxon>
        <taxon>Candidatus Kapaibacteriota</taxon>
        <taxon>Candidatus Kapaibacteriia</taxon>
        <taxon>Candidatus Kapaibacteriales</taxon>
        <taxon>Candidatus Kapaibacteriaceae</taxon>
        <taxon>Candidatus Kapaibacterium</taxon>
    </lineage>
</organism>
<evidence type="ECO:0000256" key="9">
    <source>
        <dbReference type="HAMAP-Rule" id="MF_00916"/>
    </source>
</evidence>
<dbReference type="InterPro" id="IPR017896">
    <property type="entry name" value="4Fe4S_Fe-S-bd"/>
</dbReference>
<evidence type="ECO:0000256" key="1">
    <source>
        <dbReference type="ARBA" id="ARBA00022485"/>
    </source>
</evidence>
<protein>
    <recommendedName>
        <fullName evidence="9">Epoxyqueuosine reductase</fullName>
        <ecNumber evidence="9">1.17.99.6</ecNumber>
    </recommendedName>
    <alternativeName>
        <fullName evidence="9">Queuosine biosynthesis protein QueG</fullName>
    </alternativeName>
</protein>
<evidence type="ECO:0000256" key="3">
    <source>
        <dbReference type="ARBA" id="ARBA00022694"/>
    </source>
</evidence>
<evidence type="ECO:0000256" key="5">
    <source>
        <dbReference type="ARBA" id="ARBA00022785"/>
    </source>
</evidence>
<comment type="function">
    <text evidence="9">Catalyzes the conversion of epoxyqueuosine (oQ) to queuosine (Q), which is a hypermodified base found in the wobble positions of tRNA(Asp), tRNA(Asn), tRNA(His) and tRNA(Tyr).</text>
</comment>
<dbReference type="PANTHER" id="PTHR30002">
    <property type="entry name" value="EPOXYQUEUOSINE REDUCTASE"/>
    <property type="match status" value="1"/>
</dbReference>
<feature type="binding site" evidence="9">
    <location>
        <position position="187"/>
    </location>
    <ligand>
        <name>[4Fe-4S] cluster</name>
        <dbReference type="ChEBI" id="CHEBI:49883"/>
        <label>1</label>
    </ligand>
</feature>
<dbReference type="NCBIfam" id="TIGR00276">
    <property type="entry name" value="tRNA epoxyqueuosine(34) reductase QueG"/>
    <property type="match status" value="1"/>
</dbReference>
<feature type="binding site" evidence="9">
    <location>
        <position position="249"/>
    </location>
    <ligand>
        <name>[4Fe-4S] cluster</name>
        <dbReference type="ChEBI" id="CHEBI:49883"/>
        <label>1</label>
    </ligand>
</feature>
<dbReference type="Pfam" id="PF13484">
    <property type="entry name" value="Fer4_16"/>
    <property type="match status" value="1"/>
</dbReference>
<comment type="cofactor">
    <cofactor evidence="9">
        <name>[4Fe-4S] cluster</name>
        <dbReference type="ChEBI" id="CHEBI:49883"/>
    </cofactor>
    <text evidence="9">Binds 2 [4Fe-4S] clusters per monomer.</text>
</comment>
<feature type="binding site" evidence="9">
    <location>
        <position position="168"/>
    </location>
    <ligand>
        <name>cob(II)alamin</name>
        <dbReference type="ChEBI" id="CHEBI:16304"/>
    </ligand>
</feature>
<dbReference type="Pfam" id="PF08331">
    <property type="entry name" value="QueG_DUF1730"/>
    <property type="match status" value="1"/>
</dbReference>
<name>A0A1M3KY48_9BACT</name>
<comment type="subunit">
    <text evidence="9">Monomer.</text>
</comment>
<keyword evidence="7 9" id="KW-0408">Iron</keyword>
<feature type="binding site" evidence="9">
    <location>
        <position position="193"/>
    </location>
    <ligand>
        <name>[4Fe-4S] cluster</name>
        <dbReference type="ChEBI" id="CHEBI:49883"/>
        <label>1</label>
    </ligand>
</feature>
<dbReference type="GO" id="GO:0031419">
    <property type="term" value="F:cobalamin binding"/>
    <property type="evidence" value="ECO:0007669"/>
    <property type="project" value="UniProtKB-KW"/>
</dbReference>
<dbReference type="PROSITE" id="PS51379">
    <property type="entry name" value="4FE4S_FER_2"/>
    <property type="match status" value="1"/>
</dbReference>
<dbReference type="EC" id="1.17.99.6" evidence="9"/>
<evidence type="ECO:0000256" key="4">
    <source>
        <dbReference type="ARBA" id="ARBA00022723"/>
    </source>
</evidence>
<keyword evidence="2 9" id="KW-0963">Cytoplasm</keyword>
<dbReference type="GO" id="GO:0008616">
    <property type="term" value="P:tRNA queuosine(34) biosynthetic process"/>
    <property type="evidence" value="ECO:0007669"/>
    <property type="project" value="UniProtKB-UniRule"/>
</dbReference>
<evidence type="ECO:0000256" key="2">
    <source>
        <dbReference type="ARBA" id="ARBA00022490"/>
    </source>
</evidence>